<sequence length="76" mass="8595">MSKLMESLKKLGEDAILLNAYKRDPESVLRRQGLNDEEIGAVMTADIDKLNRLGGHADYQMFVLIHHGSGRKERTL</sequence>
<organism evidence="1 2">
    <name type="scientific">Shewanella sedimentimangrovi</name>
    <dbReference type="NCBI Taxonomy" id="2814293"/>
    <lineage>
        <taxon>Bacteria</taxon>
        <taxon>Pseudomonadati</taxon>
        <taxon>Pseudomonadota</taxon>
        <taxon>Gammaproteobacteria</taxon>
        <taxon>Alteromonadales</taxon>
        <taxon>Shewanellaceae</taxon>
        <taxon>Shewanella</taxon>
    </lineage>
</organism>
<dbReference type="RefSeq" id="WP_207379582.1">
    <property type="nucleotide sequence ID" value="NZ_CP071502.1"/>
</dbReference>
<evidence type="ECO:0008006" key="3">
    <source>
        <dbReference type="Google" id="ProtNLM"/>
    </source>
</evidence>
<gene>
    <name evidence="1" type="ORF">JYB85_12575</name>
</gene>
<accession>A0ABX7QXC4</accession>
<protein>
    <recommendedName>
        <fullName evidence="3">Extradiol ring-cleavage dioxygenase LigAB LigA subunit domain-containing protein</fullName>
    </recommendedName>
</protein>
<proteinExistence type="predicted"/>
<dbReference type="InterPro" id="IPR036622">
    <property type="entry name" value="LigA_sf"/>
</dbReference>
<evidence type="ECO:0000313" key="2">
    <source>
        <dbReference type="Proteomes" id="UP000663207"/>
    </source>
</evidence>
<dbReference type="Proteomes" id="UP000663207">
    <property type="component" value="Chromosome"/>
</dbReference>
<evidence type="ECO:0000313" key="1">
    <source>
        <dbReference type="EMBL" id="QSX36167.1"/>
    </source>
</evidence>
<name>A0ABX7QXC4_9GAMM</name>
<keyword evidence="2" id="KW-1185">Reference proteome</keyword>
<reference evidence="1 2" key="1">
    <citation type="submission" date="2021-03" db="EMBL/GenBank/DDBJ databases">
        <title>Novel species identification of genus Shewanella.</title>
        <authorList>
            <person name="Liu G."/>
            <person name="Zhang Q."/>
        </authorList>
    </citation>
    <scope>NUCLEOTIDE SEQUENCE [LARGE SCALE GENOMIC DNA]</scope>
    <source>
        <strain evidence="1 2">FJAT-52962</strain>
    </source>
</reference>
<dbReference type="EMBL" id="CP071502">
    <property type="protein sequence ID" value="QSX36167.1"/>
    <property type="molecule type" value="Genomic_DNA"/>
</dbReference>
<dbReference type="Gene3D" id="1.10.700.10">
    <property type="entry name" value="Dioxygenase LigAB, LigA subunit"/>
    <property type="match status" value="1"/>
</dbReference>